<evidence type="ECO:0000256" key="1">
    <source>
        <dbReference type="SAM" id="Phobius"/>
    </source>
</evidence>
<dbReference type="Proteomes" id="UP000786811">
    <property type="component" value="Unassembled WGS sequence"/>
</dbReference>
<dbReference type="EMBL" id="CAJNRD030001118">
    <property type="protein sequence ID" value="CAG5084225.1"/>
    <property type="molecule type" value="Genomic_DNA"/>
</dbReference>
<dbReference type="AlphaFoldDB" id="A0A8J2H899"/>
<feature type="transmembrane region" description="Helical" evidence="1">
    <location>
        <begin position="27"/>
        <end position="44"/>
    </location>
</feature>
<reference evidence="2" key="1">
    <citation type="submission" date="2021-04" db="EMBL/GenBank/DDBJ databases">
        <authorList>
            <person name="Chebbi M.A.C M."/>
        </authorList>
    </citation>
    <scope>NUCLEOTIDE SEQUENCE</scope>
</reference>
<keyword evidence="1" id="KW-0812">Transmembrane</keyword>
<keyword evidence="1" id="KW-1133">Transmembrane helix</keyword>
<keyword evidence="1" id="KW-0472">Membrane</keyword>
<evidence type="ECO:0000313" key="2">
    <source>
        <dbReference type="EMBL" id="CAG5084225.1"/>
    </source>
</evidence>
<evidence type="ECO:0000313" key="3">
    <source>
        <dbReference type="Proteomes" id="UP000786811"/>
    </source>
</evidence>
<proteinExistence type="predicted"/>
<sequence>MAHLHLGSNYLAICVDANLLTLEERRLCTSILLILILILLHGAIDCPKLLALIPISVPARNTRSALSFYTPPATNNLVRSAPITRL</sequence>
<accession>A0A8J2H899</accession>
<keyword evidence="3" id="KW-1185">Reference proteome</keyword>
<protein>
    <submittedName>
        <fullName evidence="2">Uncharacterized protein</fullName>
    </submittedName>
</protein>
<organism evidence="2 3">
    <name type="scientific">Cotesia congregata</name>
    <name type="common">Parasitoid wasp</name>
    <name type="synonym">Apanteles congregatus</name>
    <dbReference type="NCBI Taxonomy" id="51543"/>
    <lineage>
        <taxon>Eukaryota</taxon>
        <taxon>Metazoa</taxon>
        <taxon>Ecdysozoa</taxon>
        <taxon>Arthropoda</taxon>
        <taxon>Hexapoda</taxon>
        <taxon>Insecta</taxon>
        <taxon>Pterygota</taxon>
        <taxon>Neoptera</taxon>
        <taxon>Endopterygota</taxon>
        <taxon>Hymenoptera</taxon>
        <taxon>Apocrita</taxon>
        <taxon>Ichneumonoidea</taxon>
        <taxon>Braconidae</taxon>
        <taxon>Microgastrinae</taxon>
        <taxon>Cotesia</taxon>
    </lineage>
</organism>
<gene>
    <name evidence="2" type="ORF">HICCMSTLAB_LOCUS4048</name>
</gene>
<comment type="caution">
    <text evidence="2">The sequence shown here is derived from an EMBL/GenBank/DDBJ whole genome shotgun (WGS) entry which is preliminary data.</text>
</comment>
<name>A0A8J2H899_COTCN</name>